<gene>
    <name evidence="1" type="ORF">GCM10022422_00990</name>
</gene>
<sequence length="506" mass="56649">MNTINEYLSLAEFEAIIFGKSKVAISDVVLNRVNESFNFLKEFSGNKVIYGVNTGFGPMAQYRIKESDQIQLQYNLIRSHSSGTGKPLNAECAKAAILARLNTLSLGNSGVHSSVIHLMAELINRDITPLIFEHGGVGASGDLVQLSHLALVLIGEGEVFYKGDRCATAEVFEIEGLKPIQVEIREGLALINGTSVMTGIGVVNVHYAKKLLDWSLKASCAINELVQAYDDHFSEELNQTKRHKGQQEVAERMRQNLSDSTLIRKREDHLYSGENTEEIFKEKVQEYYSLRCVPQILGPVLETINNVASILEDEFNSANDNPIIDVKNKHVYHGGNFHGDYISLEMDKLKIVITKLTMLAERQLNYLLNSKINEILPPFVNLGTLGFNFGMQGVQFVATSTTAENQMLSNPMYVHSIPNNNDNQDIVSMGTNAAVITSKVIENSFEVLAIELITIVQAIDYLKQKDLISSTTKKWYDDIRNIIPEFKEDQVMYPFVQKVKDYLINS</sequence>
<evidence type="ECO:0000313" key="1">
    <source>
        <dbReference type="EMBL" id="GAA3723898.1"/>
    </source>
</evidence>
<dbReference type="SUPFAM" id="SSF48557">
    <property type="entry name" value="L-aspartase-like"/>
    <property type="match status" value="1"/>
</dbReference>
<name>A0ABP7ETD1_9FLAO</name>
<dbReference type="PANTHER" id="PTHR10362">
    <property type="entry name" value="HISTIDINE AMMONIA-LYASE"/>
    <property type="match status" value="1"/>
</dbReference>
<dbReference type="EMBL" id="BAABDT010000001">
    <property type="protein sequence ID" value="GAA3723898.1"/>
    <property type="molecule type" value="Genomic_DNA"/>
</dbReference>
<evidence type="ECO:0000313" key="2">
    <source>
        <dbReference type="Proteomes" id="UP001501367"/>
    </source>
</evidence>
<dbReference type="Gene3D" id="1.10.275.10">
    <property type="entry name" value="Fumarase/aspartase (N-terminal domain)"/>
    <property type="match status" value="1"/>
</dbReference>
<protein>
    <submittedName>
        <fullName evidence="1">Aromatic amino acid ammonia-lyase</fullName>
    </submittedName>
</protein>
<organism evidence="1 2">
    <name type="scientific">Flavobacterium ginsengisoli</name>
    <dbReference type="NCBI Taxonomy" id="871694"/>
    <lineage>
        <taxon>Bacteria</taxon>
        <taxon>Pseudomonadati</taxon>
        <taxon>Bacteroidota</taxon>
        <taxon>Flavobacteriia</taxon>
        <taxon>Flavobacteriales</taxon>
        <taxon>Flavobacteriaceae</taxon>
        <taxon>Flavobacterium</taxon>
    </lineage>
</organism>
<dbReference type="InterPro" id="IPR024083">
    <property type="entry name" value="Fumarase/histidase_N"/>
</dbReference>
<accession>A0ABP7ETD1</accession>
<dbReference type="Proteomes" id="UP001501367">
    <property type="component" value="Unassembled WGS sequence"/>
</dbReference>
<dbReference type="InterPro" id="IPR001106">
    <property type="entry name" value="Aromatic_Lyase"/>
</dbReference>
<dbReference type="CDD" id="cd00332">
    <property type="entry name" value="PAL-HAL"/>
    <property type="match status" value="1"/>
</dbReference>
<dbReference type="InterPro" id="IPR008948">
    <property type="entry name" value="L-Aspartase-like"/>
</dbReference>
<dbReference type="RefSeq" id="WP_345156760.1">
    <property type="nucleotide sequence ID" value="NZ_BAABDT010000001.1"/>
</dbReference>
<keyword evidence="2" id="KW-1185">Reference proteome</keyword>
<dbReference type="Pfam" id="PF00221">
    <property type="entry name" value="Lyase_aromatic"/>
    <property type="match status" value="1"/>
</dbReference>
<reference evidence="2" key="1">
    <citation type="journal article" date="2019" name="Int. J. Syst. Evol. Microbiol.">
        <title>The Global Catalogue of Microorganisms (GCM) 10K type strain sequencing project: providing services to taxonomists for standard genome sequencing and annotation.</title>
        <authorList>
            <consortium name="The Broad Institute Genomics Platform"/>
            <consortium name="The Broad Institute Genome Sequencing Center for Infectious Disease"/>
            <person name="Wu L."/>
            <person name="Ma J."/>
        </authorList>
    </citation>
    <scope>NUCLEOTIDE SEQUENCE [LARGE SCALE GENOMIC DNA]</scope>
    <source>
        <strain evidence="2">JCM 17336</strain>
    </source>
</reference>
<dbReference type="Gene3D" id="1.20.200.10">
    <property type="entry name" value="Fumarase/aspartase (Central domain)"/>
    <property type="match status" value="1"/>
</dbReference>
<proteinExistence type="predicted"/>
<comment type="caution">
    <text evidence="1">The sequence shown here is derived from an EMBL/GenBank/DDBJ whole genome shotgun (WGS) entry which is preliminary data.</text>
</comment>